<dbReference type="KEGG" id="chiz:HQ393_00830"/>
<feature type="transmembrane region" description="Helical" evidence="1">
    <location>
        <begin position="148"/>
        <end position="166"/>
    </location>
</feature>
<evidence type="ECO:0000313" key="3">
    <source>
        <dbReference type="Proteomes" id="UP000509597"/>
    </source>
</evidence>
<feature type="transmembrane region" description="Helical" evidence="1">
    <location>
        <begin position="56"/>
        <end position="77"/>
    </location>
</feature>
<feature type="transmembrane region" description="Helical" evidence="1">
    <location>
        <begin position="112"/>
        <end position="128"/>
    </location>
</feature>
<gene>
    <name evidence="2" type="ORF">HQ393_00830</name>
</gene>
<keyword evidence="1" id="KW-1133">Transmembrane helix</keyword>
<feature type="transmembrane region" description="Helical" evidence="1">
    <location>
        <begin position="6"/>
        <end position="23"/>
    </location>
</feature>
<dbReference type="AlphaFoldDB" id="A0A7H9BFD1"/>
<evidence type="ECO:0000313" key="2">
    <source>
        <dbReference type="EMBL" id="QLG86898.1"/>
    </source>
</evidence>
<organism evidence="2 3">
    <name type="scientific">Chitinibacter bivalviorum</name>
    <dbReference type="NCBI Taxonomy" id="2739434"/>
    <lineage>
        <taxon>Bacteria</taxon>
        <taxon>Pseudomonadati</taxon>
        <taxon>Pseudomonadota</taxon>
        <taxon>Betaproteobacteria</taxon>
        <taxon>Neisseriales</taxon>
        <taxon>Chitinibacteraceae</taxon>
        <taxon>Chitinibacter</taxon>
    </lineage>
</organism>
<evidence type="ECO:0000256" key="1">
    <source>
        <dbReference type="SAM" id="Phobius"/>
    </source>
</evidence>
<accession>A0A7H9BFD1</accession>
<dbReference type="EMBL" id="CP058627">
    <property type="protein sequence ID" value="QLG86898.1"/>
    <property type="molecule type" value="Genomic_DNA"/>
</dbReference>
<sequence length="260" mass="27653">MSSVVLAKLIAGPLVIGITSLAGQRWGQQIAGVLAGLPSLALLIIGVLWLEQGADFTRHVIEYAPIGLFANAVYILLLAHASRFFKCFGTVVVALLGYFLMAELLVKIEALHIHYTGIYSLAFLALVYKAIPIQEKPAIKSSLPNSELFARMALAAALIMTLSATAPALGEAYSGIFTAFPVASLILPAFTFALHGRAALLHQLRGFVLGLIGFALCFLLWPLGIAQWGFAALIPALIAAVACTASLHFLAQRALFPART</sequence>
<name>A0A7H9BFD1_9NEIS</name>
<proteinExistence type="predicted"/>
<feature type="transmembrane region" description="Helical" evidence="1">
    <location>
        <begin position="84"/>
        <end position="106"/>
    </location>
</feature>
<feature type="transmembrane region" description="Helical" evidence="1">
    <location>
        <begin position="172"/>
        <end position="194"/>
    </location>
</feature>
<feature type="transmembrane region" description="Helical" evidence="1">
    <location>
        <begin position="30"/>
        <end position="50"/>
    </location>
</feature>
<dbReference type="Proteomes" id="UP000509597">
    <property type="component" value="Chromosome"/>
</dbReference>
<keyword evidence="3" id="KW-1185">Reference proteome</keyword>
<protein>
    <submittedName>
        <fullName evidence="2">Uncharacterized protein</fullName>
    </submittedName>
</protein>
<keyword evidence="1" id="KW-0472">Membrane</keyword>
<dbReference type="RefSeq" id="WP_179356984.1">
    <property type="nucleotide sequence ID" value="NZ_CP058627.1"/>
</dbReference>
<keyword evidence="1" id="KW-0812">Transmembrane</keyword>
<reference evidence="2 3" key="1">
    <citation type="submission" date="2020-07" db="EMBL/GenBank/DDBJ databases">
        <title>Complete genome sequence of Chitinibacter sp. 2T18.</title>
        <authorList>
            <person name="Bae J.-W."/>
            <person name="Choi J.-W."/>
        </authorList>
    </citation>
    <scope>NUCLEOTIDE SEQUENCE [LARGE SCALE GENOMIC DNA]</scope>
    <source>
        <strain evidence="2 3">2T18</strain>
    </source>
</reference>
<feature type="transmembrane region" description="Helical" evidence="1">
    <location>
        <begin position="230"/>
        <end position="251"/>
    </location>
</feature>
<feature type="transmembrane region" description="Helical" evidence="1">
    <location>
        <begin position="206"/>
        <end position="224"/>
    </location>
</feature>